<protein>
    <submittedName>
        <fullName evidence="1">Uncharacterized protein</fullName>
    </submittedName>
</protein>
<name>A0A7H1MYN9_9PROT</name>
<reference evidence="1 2" key="1">
    <citation type="submission" date="2020-05" db="EMBL/GenBank/DDBJ databases">
        <title>Complete closed genome sequence of Defluviicoccus vanus.</title>
        <authorList>
            <person name="Bessarab I."/>
            <person name="Arumugam K."/>
            <person name="Maszenan A.M."/>
            <person name="Seviour R.J."/>
            <person name="Williams R.B."/>
        </authorList>
    </citation>
    <scope>NUCLEOTIDE SEQUENCE [LARGE SCALE GENOMIC DNA]</scope>
    <source>
        <strain evidence="1 2">Ben 114</strain>
    </source>
</reference>
<sequence length="61" mass="7272">MLRKTKVRAFRVLRLQCWPAQFTFTHRRTLGYPAGHPLLRLMPARWSNTRLRVYPSSAWSS</sequence>
<dbReference type="EMBL" id="CP053923">
    <property type="protein sequence ID" value="QNT68575.1"/>
    <property type="molecule type" value="Genomic_DNA"/>
</dbReference>
<evidence type="ECO:0000313" key="2">
    <source>
        <dbReference type="Proteomes" id="UP000516369"/>
    </source>
</evidence>
<proteinExistence type="predicted"/>
<accession>A0A7H1MYN9</accession>
<dbReference type="AlphaFoldDB" id="A0A7H1MYN9"/>
<organism evidence="1 2">
    <name type="scientific">Defluviicoccus vanus</name>
    <dbReference type="NCBI Taxonomy" id="111831"/>
    <lineage>
        <taxon>Bacteria</taxon>
        <taxon>Pseudomonadati</taxon>
        <taxon>Pseudomonadota</taxon>
        <taxon>Alphaproteobacteria</taxon>
        <taxon>Rhodospirillales</taxon>
        <taxon>Rhodospirillaceae</taxon>
        <taxon>Defluviicoccus</taxon>
    </lineage>
</organism>
<dbReference type="KEGG" id="dvn:HQ394_03320"/>
<dbReference type="Proteomes" id="UP000516369">
    <property type="component" value="Chromosome"/>
</dbReference>
<gene>
    <name evidence="1" type="ORF">HQ394_03320</name>
</gene>
<keyword evidence="2" id="KW-1185">Reference proteome</keyword>
<evidence type="ECO:0000313" key="1">
    <source>
        <dbReference type="EMBL" id="QNT68575.1"/>
    </source>
</evidence>